<keyword evidence="4" id="KW-1185">Reference proteome</keyword>
<dbReference type="GO" id="GO:0005509">
    <property type="term" value="F:calcium ion binding"/>
    <property type="evidence" value="ECO:0007669"/>
    <property type="project" value="InterPro"/>
</dbReference>
<dbReference type="Proteomes" id="UP000593567">
    <property type="component" value="Unassembled WGS sequence"/>
</dbReference>
<gene>
    <name evidence="3" type="ORF">EB796_003252</name>
</gene>
<dbReference type="SMART" id="SM00054">
    <property type="entry name" value="EFh"/>
    <property type="match status" value="2"/>
</dbReference>
<sequence>MSAATMDSNRENESGESVELDINHLANQAIKLFSKRYAKAFDTHIDVRRSGIVKKEEYTNFCTRQFEDELRSKAIEIADKQWQVMTGGCGNVVVELSRKRCIELCIDGYHSTDVTKREYLKTLLIDVGNFHFDLIDRDHDGYITPEEWIDWTRMLGNSDTWRGAFAVMDVNGDGKIERKEWTDCFVGFFCYIDEERFSHFFGLLR</sequence>
<accession>A0A7J7KIM7</accession>
<feature type="domain" description="EF-hand" evidence="2">
    <location>
        <begin position="159"/>
        <end position="191"/>
    </location>
</feature>
<dbReference type="InterPro" id="IPR002048">
    <property type="entry name" value="EF_hand_dom"/>
</dbReference>
<evidence type="ECO:0000313" key="4">
    <source>
        <dbReference type="Proteomes" id="UP000593567"/>
    </source>
</evidence>
<proteinExistence type="predicted"/>
<comment type="caution">
    <text evidence="3">The sequence shown here is derived from an EMBL/GenBank/DDBJ whole genome shotgun (WGS) entry which is preliminary data.</text>
</comment>
<feature type="domain" description="EF-hand" evidence="2">
    <location>
        <begin position="123"/>
        <end position="158"/>
    </location>
</feature>
<dbReference type="InterPro" id="IPR011992">
    <property type="entry name" value="EF-hand-dom_pair"/>
</dbReference>
<evidence type="ECO:0000313" key="3">
    <source>
        <dbReference type="EMBL" id="KAF6038439.1"/>
    </source>
</evidence>
<dbReference type="SUPFAM" id="SSF47473">
    <property type="entry name" value="EF-hand"/>
    <property type="match status" value="1"/>
</dbReference>
<dbReference type="PROSITE" id="PS50222">
    <property type="entry name" value="EF_HAND_2"/>
    <property type="match status" value="2"/>
</dbReference>
<evidence type="ECO:0000259" key="2">
    <source>
        <dbReference type="PROSITE" id="PS50222"/>
    </source>
</evidence>
<reference evidence="3" key="1">
    <citation type="submission" date="2020-06" db="EMBL/GenBank/DDBJ databases">
        <title>Draft genome of Bugula neritina, a colonial animal packing powerful symbionts and potential medicines.</title>
        <authorList>
            <person name="Rayko M."/>
        </authorList>
    </citation>
    <scope>NUCLEOTIDE SEQUENCE [LARGE SCALE GENOMIC DNA]</scope>
    <source>
        <strain evidence="3">Kwan_BN1</strain>
    </source>
</reference>
<dbReference type="EMBL" id="VXIV02000415">
    <property type="protein sequence ID" value="KAF6038439.1"/>
    <property type="molecule type" value="Genomic_DNA"/>
</dbReference>
<dbReference type="Pfam" id="PF13202">
    <property type="entry name" value="EF-hand_5"/>
    <property type="match status" value="1"/>
</dbReference>
<evidence type="ECO:0000256" key="1">
    <source>
        <dbReference type="ARBA" id="ARBA00022837"/>
    </source>
</evidence>
<dbReference type="AlphaFoldDB" id="A0A7J7KIM7"/>
<name>A0A7J7KIM7_BUGNE</name>
<keyword evidence="1" id="KW-0106">Calcium</keyword>
<organism evidence="3 4">
    <name type="scientific">Bugula neritina</name>
    <name type="common">Brown bryozoan</name>
    <name type="synonym">Sertularia neritina</name>
    <dbReference type="NCBI Taxonomy" id="10212"/>
    <lineage>
        <taxon>Eukaryota</taxon>
        <taxon>Metazoa</taxon>
        <taxon>Spiralia</taxon>
        <taxon>Lophotrochozoa</taxon>
        <taxon>Bryozoa</taxon>
        <taxon>Gymnolaemata</taxon>
        <taxon>Cheilostomatida</taxon>
        <taxon>Flustrina</taxon>
        <taxon>Buguloidea</taxon>
        <taxon>Bugulidae</taxon>
        <taxon>Bugula</taxon>
    </lineage>
</organism>
<dbReference type="CDD" id="cd00051">
    <property type="entry name" value="EFh"/>
    <property type="match status" value="1"/>
</dbReference>
<dbReference type="Gene3D" id="1.10.238.10">
    <property type="entry name" value="EF-hand"/>
    <property type="match status" value="1"/>
</dbReference>
<dbReference type="InterPro" id="IPR018247">
    <property type="entry name" value="EF_Hand_1_Ca_BS"/>
</dbReference>
<dbReference type="OrthoDB" id="427950at2759"/>
<dbReference type="Pfam" id="PF13405">
    <property type="entry name" value="EF-hand_6"/>
    <property type="match status" value="1"/>
</dbReference>
<protein>
    <recommendedName>
        <fullName evidence="2">EF-hand domain-containing protein</fullName>
    </recommendedName>
</protein>
<dbReference type="PROSITE" id="PS00018">
    <property type="entry name" value="EF_HAND_1"/>
    <property type="match status" value="2"/>
</dbReference>